<keyword evidence="2" id="KW-1185">Reference proteome</keyword>
<dbReference type="AlphaFoldDB" id="A0A388MAA1"/>
<dbReference type="Proteomes" id="UP000265515">
    <property type="component" value="Unassembled WGS sequence"/>
</dbReference>
<accession>A0A388MAA1</accession>
<dbReference type="EMBL" id="BFEA01000913">
    <property type="protein sequence ID" value="GBG91498.1"/>
    <property type="molecule type" value="Genomic_DNA"/>
</dbReference>
<proteinExistence type="predicted"/>
<evidence type="ECO:0000313" key="1">
    <source>
        <dbReference type="EMBL" id="GBG91498.1"/>
    </source>
</evidence>
<organism evidence="1 2">
    <name type="scientific">Chara braunii</name>
    <name type="common">Braun's stonewort</name>
    <dbReference type="NCBI Taxonomy" id="69332"/>
    <lineage>
        <taxon>Eukaryota</taxon>
        <taxon>Viridiplantae</taxon>
        <taxon>Streptophyta</taxon>
        <taxon>Charophyceae</taxon>
        <taxon>Charales</taxon>
        <taxon>Characeae</taxon>
        <taxon>Chara</taxon>
    </lineage>
</organism>
<name>A0A388MAA1_CHABU</name>
<comment type="caution">
    <text evidence="1">The sequence shown here is derived from an EMBL/GenBank/DDBJ whole genome shotgun (WGS) entry which is preliminary data.</text>
</comment>
<evidence type="ECO:0000313" key="2">
    <source>
        <dbReference type="Proteomes" id="UP000265515"/>
    </source>
</evidence>
<dbReference type="Gramene" id="GBG91498">
    <property type="protein sequence ID" value="GBG91498"/>
    <property type="gene ID" value="CBR_g52454"/>
</dbReference>
<protein>
    <submittedName>
        <fullName evidence="1">Uncharacterized protein</fullName>
    </submittedName>
</protein>
<gene>
    <name evidence="1" type="ORF">CBR_g52454</name>
</gene>
<sequence length="239" mass="26146">MEMETMSDGGLWETPPTLQPMQADSALFIVTLYKQQLVEMHALLSQEYGNLPDDILLEGEGTYDGWEEELHEQISLRQVDANDRAQAVIALYECAGMLTQVKDMFTGFLARRDVGGPPGELLSSEGQDSVTWTASTTSATLTTSTTSTTATRETLTITTPTIVTSPIIPLCVQKQRPSAQACDELGDDHMVNGVLTDMGAAIRALAAEVLLTCVSQSYEQPAEDQRHCHHGVIMAVWRR</sequence>
<reference evidence="1 2" key="1">
    <citation type="journal article" date="2018" name="Cell">
        <title>The Chara Genome: Secondary Complexity and Implications for Plant Terrestrialization.</title>
        <authorList>
            <person name="Nishiyama T."/>
            <person name="Sakayama H."/>
            <person name="Vries J.D."/>
            <person name="Buschmann H."/>
            <person name="Saint-Marcoux D."/>
            <person name="Ullrich K.K."/>
            <person name="Haas F.B."/>
            <person name="Vanderstraeten L."/>
            <person name="Becker D."/>
            <person name="Lang D."/>
            <person name="Vosolsobe S."/>
            <person name="Rombauts S."/>
            <person name="Wilhelmsson P.K.I."/>
            <person name="Janitza P."/>
            <person name="Kern R."/>
            <person name="Heyl A."/>
            <person name="Rumpler F."/>
            <person name="Villalobos L.I.A.C."/>
            <person name="Clay J.M."/>
            <person name="Skokan R."/>
            <person name="Toyoda A."/>
            <person name="Suzuki Y."/>
            <person name="Kagoshima H."/>
            <person name="Schijlen E."/>
            <person name="Tajeshwar N."/>
            <person name="Catarino B."/>
            <person name="Hetherington A.J."/>
            <person name="Saltykova A."/>
            <person name="Bonnot C."/>
            <person name="Breuninger H."/>
            <person name="Symeonidi A."/>
            <person name="Radhakrishnan G.V."/>
            <person name="Van Nieuwerburgh F."/>
            <person name="Deforce D."/>
            <person name="Chang C."/>
            <person name="Karol K.G."/>
            <person name="Hedrich R."/>
            <person name="Ulvskov P."/>
            <person name="Glockner G."/>
            <person name="Delwiche C.F."/>
            <person name="Petrasek J."/>
            <person name="Van de Peer Y."/>
            <person name="Friml J."/>
            <person name="Beilby M."/>
            <person name="Dolan L."/>
            <person name="Kohara Y."/>
            <person name="Sugano S."/>
            <person name="Fujiyama A."/>
            <person name="Delaux P.-M."/>
            <person name="Quint M."/>
            <person name="TheiBen G."/>
            <person name="Hagemann M."/>
            <person name="Harholt J."/>
            <person name="Dunand C."/>
            <person name="Zachgo S."/>
            <person name="Langdale J."/>
            <person name="Maumus F."/>
            <person name="Straeten D.V.D."/>
            <person name="Gould S.B."/>
            <person name="Rensing S.A."/>
        </authorList>
    </citation>
    <scope>NUCLEOTIDE SEQUENCE [LARGE SCALE GENOMIC DNA]</scope>
    <source>
        <strain evidence="1 2">S276</strain>
    </source>
</reference>